<dbReference type="CDD" id="cd07377">
    <property type="entry name" value="WHTH_GntR"/>
    <property type="match status" value="1"/>
</dbReference>
<evidence type="ECO:0000259" key="4">
    <source>
        <dbReference type="PROSITE" id="PS50949"/>
    </source>
</evidence>
<gene>
    <name evidence="5" type="ORF">GCM10009765_32670</name>
</gene>
<dbReference type="SUPFAM" id="SSF46785">
    <property type="entry name" value="Winged helix' DNA-binding domain"/>
    <property type="match status" value="1"/>
</dbReference>
<dbReference type="RefSeq" id="WP_344311121.1">
    <property type="nucleotide sequence ID" value="NZ_BAAANY010000009.1"/>
</dbReference>
<accession>A0ABN2H2S0</accession>
<dbReference type="Gene3D" id="1.10.10.10">
    <property type="entry name" value="Winged helix-like DNA-binding domain superfamily/Winged helix DNA-binding domain"/>
    <property type="match status" value="1"/>
</dbReference>
<sequence>MAADVNDLEDLDDDDPRHPHEQIANRLRAAILSRKFQPGDQLPAQNALAARFGVARDTAKKAIKRLEAERLIITRQGAKSYVRAQVERPVELRPHIEGLFSRENVSIDFFGHSGETLVTPLVDALDRVRAGTYAPDTLNIRAIVTDTSSPLAVPTHADTGDDHDEVRTRSDDIVRRSVRHLLHDVREIGDLGLVKSVKIEVRVTRLAPEFKLFILNEEDVFFGFYPVVSRTVTVDSGPIDIFDIMGKDSIMFPFSVNDDESSSGPRFVAQARTWFDSVWTTVARNFK</sequence>
<keyword evidence="2" id="KW-0238">DNA-binding</keyword>
<dbReference type="SMART" id="SM00345">
    <property type="entry name" value="HTH_GNTR"/>
    <property type="match status" value="1"/>
</dbReference>
<dbReference type="PANTHER" id="PTHR44846">
    <property type="entry name" value="MANNOSYL-D-GLYCERATE TRANSPORT/METABOLISM SYSTEM REPRESSOR MNGR-RELATED"/>
    <property type="match status" value="1"/>
</dbReference>
<evidence type="ECO:0000256" key="2">
    <source>
        <dbReference type="ARBA" id="ARBA00023125"/>
    </source>
</evidence>
<dbReference type="PANTHER" id="PTHR44846:SF17">
    <property type="entry name" value="GNTR-FAMILY TRANSCRIPTIONAL REGULATOR"/>
    <property type="match status" value="1"/>
</dbReference>
<keyword evidence="3" id="KW-0804">Transcription</keyword>
<evidence type="ECO:0000313" key="5">
    <source>
        <dbReference type="EMBL" id="GAA1680972.1"/>
    </source>
</evidence>
<dbReference type="InterPro" id="IPR000524">
    <property type="entry name" value="Tscrpt_reg_HTH_GntR"/>
</dbReference>
<feature type="domain" description="HTH gntR-type" evidence="4">
    <location>
        <begin position="17"/>
        <end position="85"/>
    </location>
</feature>
<keyword evidence="6" id="KW-1185">Reference proteome</keyword>
<dbReference type="InterPro" id="IPR036388">
    <property type="entry name" value="WH-like_DNA-bd_sf"/>
</dbReference>
<evidence type="ECO:0000313" key="6">
    <source>
        <dbReference type="Proteomes" id="UP001500618"/>
    </source>
</evidence>
<dbReference type="InterPro" id="IPR050679">
    <property type="entry name" value="Bact_HTH_transcr_reg"/>
</dbReference>
<dbReference type="Pfam" id="PF00392">
    <property type="entry name" value="GntR"/>
    <property type="match status" value="1"/>
</dbReference>
<dbReference type="PRINTS" id="PR00035">
    <property type="entry name" value="HTHGNTR"/>
</dbReference>
<comment type="caution">
    <text evidence="5">The sequence shown here is derived from an EMBL/GenBank/DDBJ whole genome shotgun (WGS) entry which is preliminary data.</text>
</comment>
<proteinExistence type="predicted"/>
<name>A0ABN2H2S0_9ACTN</name>
<dbReference type="Proteomes" id="UP001500618">
    <property type="component" value="Unassembled WGS sequence"/>
</dbReference>
<dbReference type="PROSITE" id="PS50949">
    <property type="entry name" value="HTH_GNTR"/>
    <property type="match status" value="1"/>
</dbReference>
<protein>
    <recommendedName>
        <fullName evidence="4">HTH gntR-type domain-containing protein</fullName>
    </recommendedName>
</protein>
<organism evidence="5 6">
    <name type="scientific">Fodinicola feengrottensis</name>
    <dbReference type="NCBI Taxonomy" id="435914"/>
    <lineage>
        <taxon>Bacteria</taxon>
        <taxon>Bacillati</taxon>
        <taxon>Actinomycetota</taxon>
        <taxon>Actinomycetes</taxon>
        <taxon>Mycobacteriales</taxon>
        <taxon>Fodinicola</taxon>
    </lineage>
</organism>
<dbReference type="InterPro" id="IPR036390">
    <property type="entry name" value="WH_DNA-bd_sf"/>
</dbReference>
<evidence type="ECO:0000256" key="3">
    <source>
        <dbReference type="ARBA" id="ARBA00023163"/>
    </source>
</evidence>
<keyword evidence="1" id="KW-0805">Transcription regulation</keyword>
<reference evidence="5 6" key="1">
    <citation type="journal article" date="2019" name="Int. J. Syst. Evol. Microbiol.">
        <title>The Global Catalogue of Microorganisms (GCM) 10K type strain sequencing project: providing services to taxonomists for standard genome sequencing and annotation.</title>
        <authorList>
            <consortium name="The Broad Institute Genomics Platform"/>
            <consortium name="The Broad Institute Genome Sequencing Center for Infectious Disease"/>
            <person name="Wu L."/>
            <person name="Ma J."/>
        </authorList>
    </citation>
    <scope>NUCLEOTIDE SEQUENCE [LARGE SCALE GENOMIC DNA]</scope>
    <source>
        <strain evidence="5 6">JCM 14718</strain>
    </source>
</reference>
<dbReference type="EMBL" id="BAAANY010000009">
    <property type="protein sequence ID" value="GAA1680972.1"/>
    <property type="molecule type" value="Genomic_DNA"/>
</dbReference>
<evidence type="ECO:0000256" key="1">
    <source>
        <dbReference type="ARBA" id="ARBA00023015"/>
    </source>
</evidence>